<sequence length="289" mass="32705">MKTSSMCHWLYTCSQKNQLTCKRGNLTNQNHESQSSVRYGREGETPLADEAYHPHPQPPSNMNAETCFTMVITGCSSDAEALWQMEGGGAISGQRTRNAFYVSLSYGIELRESVNAGGNLLRVKMECLGKIRKIENCINDIVDFVDTWRNLSAQLEATRKMPRYTSLMLHSANWQSRLMARIELEIDIVASKLSEKWKQIEEVANMLNDFVAVDCQSQKTILSSCLREDLQNLLSYLMVEVMNWFEMQSKVTYPAVIASMKPNLKVEKAIAFCQQSLQAIANHTPKKSS</sequence>
<gene>
    <name evidence="1 3" type="ORF">LOAG_16978</name>
</gene>
<dbReference type="CTD" id="9939923"/>
<dbReference type="AlphaFoldDB" id="A0A1I7VK62"/>
<evidence type="ECO:0000313" key="2">
    <source>
        <dbReference type="Proteomes" id="UP000095285"/>
    </source>
</evidence>
<accession>A0A1I7VK62</accession>
<name>A0A1I7VK62_LOALO</name>
<dbReference type="KEGG" id="loa:LOAG_16978"/>
<dbReference type="OMA" id="YTSLMLH"/>
<accession>A0A1S0UJV9</accession>
<evidence type="ECO:0000313" key="1">
    <source>
        <dbReference type="EMBL" id="EJD75980.1"/>
    </source>
</evidence>
<evidence type="ECO:0000313" key="3">
    <source>
        <dbReference type="WBParaSite" id="EN70_342"/>
    </source>
</evidence>
<dbReference type="Proteomes" id="UP000095285">
    <property type="component" value="Unassembled WGS sequence"/>
</dbReference>
<dbReference type="WBParaSite" id="EN70_342">
    <property type="protein sequence ID" value="EN70_342"/>
    <property type="gene ID" value="EN70_342"/>
</dbReference>
<dbReference type="RefSeq" id="XP_020306809.1">
    <property type="nucleotide sequence ID" value="XM_020449632.1"/>
</dbReference>
<proteinExistence type="predicted"/>
<dbReference type="OrthoDB" id="5832932at2759"/>
<organism evidence="2 3">
    <name type="scientific">Loa loa</name>
    <name type="common">Eye worm</name>
    <name type="synonym">Filaria loa</name>
    <dbReference type="NCBI Taxonomy" id="7209"/>
    <lineage>
        <taxon>Eukaryota</taxon>
        <taxon>Metazoa</taxon>
        <taxon>Ecdysozoa</taxon>
        <taxon>Nematoda</taxon>
        <taxon>Chromadorea</taxon>
        <taxon>Rhabditida</taxon>
        <taxon>Spirurina</taxon>
        <taxon>Spiruromorpha</taxon>
        <taxon>Filarioidea</taxon>
        <taxon>Onchocercidae</taxon>
        <taxon>Loa</taxon>
    </lineage>
</organism>
<keyword evidence="2" id="KW-1185">Reference proteome</keyword>
<dbReference type="EMBL" id="JH712097">
    <property type="protein sequence ID" value="EJD75980.1"/>
    <property type="molecule type" value="Genomic_DNA"/>
</dbReference>
<dbReference type="GeneID" id="9939923"/>
<reference evidence="1 2" key="1">
    <citation type="submission" date="2012-04" db="EMBL/GenBank/DDBJ databases">
        <title>The Genome Sequence of Loa loa.</title>
        <authorList>
            <consortium name="The Broad Institute Genome Sequencing Platform"/>
            <consortium name="Broad Institute Genome Sequencing Center for Infectious Disease"/>
            <person name="Nutman T.B."/>
            <person name="Fink D.L."/>
            <person name="Russ C."/>
            <person name="Young S."/>
            <person name="Zeng Q."/>
            <person name="Gargeya S."/>
            <person name="Alvarado L."/>
            <person name="Berlin A."/>
            <person name="Chapman S.B."/>
            <person name="Chen Z."/>
            <person name="Freedman E."/>
            <person name="Gellesch M."/>
            <person name="Goldberg J."/>
            <person name="Griggs A."/>
            <person name="Gujja S."/>
            <person name="Heilman E.R."/>
            <person name="Heiman D."/>
            <person name="Howarth C."/>
            <person name="Mehta T."/>
            <person name="Neiman D."/>
            <person name="Pearson M."/>
            <person name="Roberts A."/>
            <person name="Saif S."/>
            <person name="Shea T."/>
            <person name="Shenoy N."/>
            <person name="Sisk P."/>
            <person name="Stolte C."/>
            <person name="Sykes S."/>
            <person name="White J."/>
            <person name="Yandava C."/>
            <person name="Haas B."/>
            <person name="Henn M.R."/>
            <person name="Nusbaum C."/>
            <person name="Birren B."/>
        </authorList>
    </citation>
    <scope>NUCLEOTIDE SEQUENCE [LARGE SCALE GENOMIC DNA]</scope>
</reference>
<protein>
    <submittedName>
        <fullName evidence="3">DHC_N1 domain-containing protein</fullName>
    </submittedName>
</protein>
<reference evidence="3" key="2">
    <citation type="submission" date="2016-11" db="UniProtKB">
        <authorList>
            <consortium name="WormBaseParasite"/>
        </authorList>
    </citation>
    <scope>IDENTIFICATION</scope>
</reference>